<dbReference type="Proteomes" id="UP000007934">
    <property type="component" value="Chromosome"/>
</dbReference>
<keyword evidence="6" id="KW-1185">Reference proteome</keyword>
<dbReference type="OrthoDB" id="9804474at2"/>
<dbReference type="InterPro" id="IPR015422">
    <property type="entry name" value="PyrdxlP-dep_Trfase_small"/>
</dbReference>
<dbReference type="NCBIfam" id="NF004494">
    <property type="entry name" value="PRK05839.1"/>
    <property type="match status" value="1"/>
</dbReference>
<dbReference type="InterPro" id="IPR050881">
    <property type="entry name" value="LL-DAP_aminotransferase"/>
</dbReference>
<gene>
    <name evidence="5" type="ordered locus">Hfelis_06090</name>
</gene>
<dbReference type="Gene3D" id="3.40.640.10">
    <property type="entry name" value="Type I PLP-dependent aspartate aminotransferase-like (Major domain)"/>
    <property type="match status" value="1"/>
</dbReference>
<dbReference type="Gene3D" id="3.90.1150.10">
    <property type="entry name" value="Aspartate Aminotransferase, domain 1"/>
    <property type="match status" value="1"/>
</dbReference>
<dbReference type="GO" id="GO:0030170">
    <property type="term" value="F:pyridoxal phosphate binding"/>
    <property type="evidence" value="ECO:0007669"/>
    <property type="project" value="InterPro"/>
</dbReference>
<dbReference type="GeneID" id="36133660"/>
<sequence>MQFTPYPFERLNALLHGLNPPKIFDLSIGEPQFPTPPSIQQALQAHTDTLRFYPKSGGEDFLKEAQMSFIEQHFQVRLRMEQILPTLGSKETLFNFPIFYLHDKPQPKIAMPDPLYQVYLASTQVAKATPLFMPLSSANGFTPELDPALRPDLVILNSPNNPTGRTLSLEELKVWVLRALQEDFLLLNDECYSNIYASTPPPSILQACLEVGNTDFKNVLAINSISKSLSAPGVRSGYIAGDANILSKYKIFRGYSGCAIPLPLQYASAAGWLDFEQQEQIRQAYARNLQLAQEILGVRVFPTSFYVWLYAHHGEDFARHLFTHTGIKVLPGGFLSPSDSPHSAPFVRVALVYENMRPILETLKGAHQIYLKSLSC</sequence>
<dbReference type="CDD" id="cd00609">
    <property type="entry name" value="AAT_like"/>
    <property type="match status" value="1"/>
</dbReference>
<evidence type="ECO:0000313" key="6">
    <source>
        <dbReference type="Proteomes" id="UP000007934"/>
    </source>
</evidence>
<dbReference type="RefSeq" id="WP_013469062.1">
    <property type="nucleotide sequence ID" value="NC_014810.2"/>
</dbReference>
<accession>E7AAH1</accession>
<evidence type="ECO:0000259" key="4">
    <source>
        <dbReference type="Pfam" id="PF00155"/>
    </source>
</evidence>
<proteinExistence type="predicted"/>
<keyword evidence="3" id="KW-0808">Transferase</keyword>
<keyword evidence="2 5" id="KW-0032">Aminotransferase</keyword>
<evidence type="ECO:0000256" key="1">
    <source>
        <dbReference type="ARBA" id="ARBA00001933"/>
    </source>
</evidence>
<dbReference type="PANTHER" id="PTHR42832">
    <property type="entry name" value="AMINO ACID AMINOTRANSFERASE"/>
    <property type="match status" value="1"/>
</dbReference>
<dbReference type="Pfam" id="PF00155">
    <property type="entry name" value="Aminotran_1_2"/>
    <property type="match status" value="1"/>
</dbReference>
<dbReference type="InterPro" id="IPR015421">
    <property type="entry name" value="PyrdxlP-dep_Trfase_major"/>
</dbReference>
<dbReference type="PANTHER" id="PTHR42832:SF3">
    <property type="entry name" value="L-GLUTAMINE--4-(METHYLSULFANYL)-2-OXOBUTANOATE AMINOTRANSFERASE"/>
    <property type="match status" value="1"/>
</dbReference>
<name>E7AAH1_HELFC</name>
<dbReference type="GO" id="GO:0008483">
    <property type="term" value="F:transaminase activity"/>
    <property type="evidence" value="ECO:0007669"/>
    <property type="project" value="UniProtKB-KW"/>
</dbReference>
<dbReference type="AlphaFoldDB" id="E7AAH1"/>
<dbReference type="SUPFAM" id="SSF53383">
    <property type="entry name" value="PLP-dependent transferases"/>
    <property type="match status" value="1"/>
</dbReference>
<dbReference type="STRING" id="936155.HFELIS_06090"/>
<evidence type="ECO:0000256" key="2">
    <source>
        <dbReference type="ARBA" id="ARBA00022576"/>
    </source>
</evidence>
<reference evidence="5 6" key="1">
    <citation type="journal article" date="2011" name="Genome Biol. Evol.">
        <title>Comparative whole genome sequence analysis of the carcinogenic bacterial model pathogen Helicobacter felis.</title>
        <authorList>
            <person name="Arnold I.C."/>
            <person name="Zigova Z."/>
            <person name="Holden M."/>
            <person name="Lawley T.D."/>
            <person name="Rad R."/>
            <person name="Dougan G."/>
            <person name="Falkow S."/>
            <person name="Bentley S.D."/>
            <person name="Muller A."/>
        </authorList>
    </citation>
    <scope>NUCLEOTIDE SEQUENCE [LARGE SCALE GENOMIC DNA]</scope>
    <source>
        <strain evidence="6">ATCC 49179 / CCUG 28539 / NCTC 12436 / CS1</strain>
    </source>
</reference>
<comment type="cofactor">
    <cofactor evidence="1">
        <name>pyridoxal 5'-phosphate</name>
        <dbReference type="ChEBI" id="CHEBI:597326"/>
    </cofactor>
</comment>
<feature type="domain" description="Aminotransferase class I/classII large" evidence="4">
    <location>
        <begin position="22"/>
        <end position="334"/>
    </location>
</feature>
<dbReference type="eggNOG" id="COG0436">
    <property type="taxonomic scope" value="Bacteria"/>
</dbReference>
<evidence type="ECO:0000313" key="5">
    <source>
        <dbReference type="EMBL" id="CBY82693.1"/>
    </source>
</evidence>
<dbReference type="InterPro" id="IPR004839">
    <property type="entry name" value="Aminotransferase_I/II_large"/>
</dbReference>
<dbReference type="KEGG" id="hfe:HFELIS_06090"/>
<dbReference type="HOGENOM" id="CLU_017584_4_5_7"/>
<evidence type="ECO:0000256" key="3">
    <source>
        <dbReference type="ARBA" id="ARBA00022679"/>
    </source>
</evidence>
<dbReference type="InterPro" id="IPR015424">
    <property type="entry name" value="PyrdxlP-dep_Trfase"/>
</dbReference>
<protein>
    <submittedName>
        <fullName evidence="5">N-succinyldiaminopimelate aminotransferase</fullName>
    </submittedName>
</protein>
<dbReference type="EMBL" id="FQ670179">
    <property type="protein sequence ID" value="CBY82693.1"/>
    <property type="molecule type" value="Genomic_DNA"/>
</dbReference>
<organism evidence="5 6">
    <name type="scientific">Helicobacter felis (strain ATCC 49179 / CCUG 28539 / NCTC 12436 / CS1)</name>
    <dbReference type="NCBI Taxonomy" id="936155"/>
    <lineage>
        <taxon>Bacteria</taxon>
        <taxon>Pseudomonadati</taxon>
        <taxon>Campylobacterota</taxon>
        <taxon>Epsilonproteobacteria</taxon>
        <taxon>Campylobacterales</taxon>
        <taxon>Helicobacteraceae</taxon>
        <taxon>Helicobacter</taxon>
    </lineage>
</organism>